<feature type="chain" id="PRO_5045693630" description="Secreted protein" evidence="1">
    <location>
        <begin position="21"/>
        <end position="224"/>
    </location>
</feature>
<evidence type="ECO:0000313" key="2">
    <source>
        <dbReference type="EMBL" id="MFD1062303.1"/>
    </source>
</evidence>
<dbReference type="RefSeq" id="WP_386128035.1">
    <property type="nucleotide sequence ID" value="NZ_JBHTJL010000009.1"/>
</dbReference>
<protein>
    <recommendedName>
        <fullName evidence="4">Secreted protein</fullName>
    </recommendedName>
</protein>
<keyword evidence="3" id="KW-1185">Reference proteome</keyword>
<name>A0ABW3N5U4_9FLAO</name>
<proteinExistence type="predicted"/>
<reference evidence="3" key="1">
    <citation type="journal article" date="2019" name="Int. J. Syst. Evol. Microbiol.">
        <title>The Global Catalogue of Microorganisms (GCM) 10K type strain sequencing project: providing services to taxonomists for standard genome sequencing and annotation.</title>
        <authorList>
            <consortium name="The Broad Institute Genomics Platform"/>
            <consortium name="The Broad Institute Genome Sequencing Center for Infectious Disease"/>
            <person name="Wu L."/>
            <person name="Ma J."/>
        </authorList>
    </citation>
    <scope>NUCLEOTIDE SEQUENCE [LARGE SCALE GENOMIC DNA]</scope>
    <source>
        <strain evidence="3">CCUG 62215</strain>
    </source>
</reference>
<dbReference type="Proteomes" id="UP001597013">
    <property type="component" value="Unassembled WGS sequence"/>
</dbReference>
<keyword evidence="1" id="KW-0732">Signal</keyword>
<evidence type="ECO:0000256" key="1">
    <source>
        <dbReference type="SAM" id="SignalP"/>
    </source>
</evidence>
<evidence type="ECO:0008006" key="4">
    <source>
        <dbReference type="Google" id="ProtNLM"/>
    </source>
</evidence>
<sequence length="224" mass="25305">MKKTILTSVFTIVIALTSFAQGVYTIDTSSERLYMSSDASKAIDAYGTPYVDENFLPVRISGYDNQLFTGRYNANNGEMEINLGTKVIALDVSKGYEVMFTQNNKIYRTYNFSTPSGIAKRGFLNVVSSSDSYELLKQEIVKYYEKQPAATSYQQDKPAKFVEEDPNYYLKKGNVIKVFPTKKKDLLKAYPKDAKKIKGFMKENKISLKDEADLIKLSGFLATL</sequence>
<evidence type="ECO:0000313" key="3">
    <source>
        <dbReference type="Proteomes" id="UP001597013"/>
    </source>
</evidence>
<organism evidence="2 3">
    <name type="scientific">Winogradskyella litorisediminis</name>
    <dbReference type="NCBI Taxonomy" id="1156618"/>
    <lineage>
        <taxon>Bacteria</taxon>
        <taxon>Pseudomonadati</taxon>
        <taxon>Bacteroidota</taxon>
        <taxon>Flavobacteriia</taxon>
        <taxon>Flavobacteriales</taxon>
        <taxon>Flavobacteriaceae</taxon>
        <taxon>Winogradskyella</taxon>
    </lineage>
</organism>
<comment type="caution">
    <text evidence="2">The sequence shown here is derived from an EMBL/GenBank/DDBJ whole genome shotgun (WGS) entry which is preliminary data.</text>
</comment>
<gene>
    <name evidence="2" type="ORF">ACFQ1Q_03525</name>
</gene>
<dbReference type="EMBL" id="JBHTJL010000009">
    <property type="protein sequence ID" value="MFD1062303.1"/>
    <property type="molecule type" value="Genomic_DNA"/>
</dbReference>
<accession>A0ABW3N5U4</accession>
<feature type="signal peptide" evidence="1">
    <location>
        <begin position="1"/>
        <end position="20"/>
    </location>
</feature>